<protein>
    <submittedName>
        <fullName evidence="2">Uncharacterized protein</fullName>
    </submittedName>
</protein>
<dbReference type="EMBL" id="AP024480">
    <property type="protein sequence ID" value="BCS82315.1"/>
    <property type="molecule type" value="Genomic_DNA"/>
</dbReference>
<dbReference type="EMBL" id="AP024480">
    <property type="protein sequence ID" value="BCS80778.1"/>
    <property type="molecule type" value="Genomic_DNA"/>
</dbReference>
<evidence type="ECO:0000313" key="1">
    <source>
        <dbReference type="EMBL" id="BCS80183.1"/>
    </source>
</evidence>
<dbReference type="RefSeq" id="WP_238480536.1">
    <property type="nucleotide sequence ID" value="NZ_AP024480.1"/>
</dbReference>
<accession>A0ABM7NJF1</accession>
<sequence length="46" mass="5409">MFTEVFIVGFKEGLRDEVIDIDVFVEEAKKVMRVIESEVFNVLIKF</sequence>
<evidence type="ECO:0000313" key="5">
    <source>
        <dbReference type="Proteomes" id="UP000663623"/>
    </source>
</evidence>
<evidence type="ECO:0000313" key="3">
    <source>
        <dbReference type="EMBL" id="BCS80778.1"/>
    </source>
</evidence>
<evidence type="ECO:0000313" key="4">
    <source>
        <dbReference type="EMBL" id="BCS82315.1"/>
    </source>
</evidence>
<proteinExistence type="predicted"/>
<organism evidence="2 5">
    <name type="scientific">Caldicellulosiruptor diazotrophicus</name>
    <dbReference type="NCBI Taxonomy" id="2806205"/>
    <lineage>
        <taxon>Bacteria</taxon>
        <taxon>Bacillati</taxon>
        <taxon>Bacillota</taxon>
        <taxon>Bacillota incertae sedis</taxon>
        <taxon>Caldicellulosiruptorales</taxon>
        <taxon>Caldicellulosiruptoraceae</taxon>
        <taxon>Caldicellulosiruptor</taxon>
    </lineage>
</organism>
<name>A0ABM7NJF1_9FIRM</name>
<gene>
    <name evidence="1" type="ORF">CaldiYA01_01430</name>
    <name evidence="2" type="ORF">CaldiYA01_01900</name>
    <name evidence="3" type="ORF">CaldiYA01_07380</name>
    <name evidence="4" type="ORF">CaldiYA01_22750</name>
</gene>
<dbReference type="Proteomes" id="UP000663623">
    <property type="component" value="Chromosome"/>
</dbReference>
<dbReference type="EMBL" id="AP024480">
    <property type="protein sequence ID" value="BCS80183.1"/>
    <property type="molecule type" value="Genomic_DNA"/>
</dbReference>
<dbReference type="EMBL" id="AP024480">
    <property type="protein sequence ID" value="BCS80230.1"/>
    <property type="molecule type" value="Genomic_DNA"/>
</dbReference>
<reference evidence="2 5" key="1">
    <citation type="submission" date="2021-02" db="EMBL/GenBank/DDBJ databases">
        <title>Nitrogen-fixing ability and nitrogen fixation related genes of thermophilic fermentative bacteria in the genus Caldicellulosiruptor.</title>
        <authorList>
            <person name="Chen Y."/>
            <person name="Nishihara A."/>
            <person name="Haruta S."/>
        </authorList>
    </citation>
    <scope>NUCLEOTIDE SEQUENCE [LARGE SCALE GENOMIC DNA]</scope>
    <source>
        <strain evidence="2 5">YA01</strain>
    </source>
</reference>
<evidence type="ECO:0000313" key="2">
    <source>
        <dbReference type="EMBL" id="BCS80230.1"/>
    </source>
</evidence>
<keyword evidence="5" id="KW-1185">Reference proteome</keyword>